<reference evidence="3 4" key="1">
    <citation type="submission" date="2019-10" db="EMBL/GenBank/DDBJ databases">
        <title>Evaluation of single-gene subtyping targets for Pseudomonas.</title>
        <authorList>
            <person name="Reichler S.J."/>
            <person name="Orsi R.H."/>
            <person name="Wiedmann M."/>
            <person name="Martin N.H."/>
            <person name="Murphy S.I."/>
        </authorList>
    </citation>
    <scope>NUCLEOTIDE SEQUENCE [LARGE SCALE GENOMIC DNA]</scope>
    <source>
        <strain evidence="1 4">FSL R10-1637</strain>
        <strain evidence="2 3">FSL R10-1876</strain>
    </source>
</reference>
<dbReference type="EMBL" id="WIVV01000342">
    <property type="protein sequence ID" value="MQU46240.1"/>
    <property type="molecule type" value="Genomic_DNA"/>
</dbReference>
<evidence type="ECO:0000313" key="2">
    <source>
        <dbReference type="EMBL" id="MQU46240.1"/>
    </source>
</evidence>
<organism evidence="1 4">
    <name type="scientific">Pseudomonas helleri</name>
    <dbReference type="NCBI Taxonomy" id="1608996"/>
    <lineage>
        <taxon>Bacteria</taxon>
        <taxon>Pseudomonadati</taxon>
        <taxon>Pseudomonadota</taxon>
        <taxon>Gammaproteobacteria</taxon>
        <taxon>Pseudomonadales</taxon>
        <taxon>Pseudomonadaceae</taxon>
        <taxon>Pseudomonas</taxon>
    </lineage>
</organism>
<dbReference type="EMBL" id="WIVU01000173">
    <property type="protein sequence ID" value="MQU09608.1"/>
    <property type="molecule type" value="Genomic_DNA"/>
</dbReference>
<dbReference type="Proteomes" id="UP000478064">
    <property type="component" value="Unassembled WGS sequence"/>
</dbReference>
<evidence type="ECO:0000313" key="4">
    <source>
        <dbReference type="Proteomes" id="UP000478064"/>
    </source>
</evidence>
<dbReference type="Proteomes" id="UP000466863">
    <property type="component" value="Unassembled WGS sequence"/>
</dbReference>
<comment type="caution">
    <text evidence="1">The sequence shown here is derived from an EMBL/GenBank/DDBJ whole genome shotgun (WGS) entry which is preliminary data.</text>
</comment>
<gene>
    <name evidence="1" type="ORF">GHO27_28670</name>
    <name evidence="2" type="ORF">GHO28_27670</name>
</gene>
<protein>
    <submittedName>
        <fullName evidence="1">Uncharacterized protein</fullName>
    </submittedName>
</protein>
<dbReference type="RefSeq" id="WP_153334568.1">
    <property type="nucleotide sequence ID" value="NZ_WIVS01000276.1"/>
</dbReference>
<accession>A0A6A7ZK42</accession>
<dbReference type="AlphaFoldDB" id="A0A6A7ZK42"/>
<sequence length="59" mass="6492">MKHSDLTPETVPCFVDDQDALPIPVFVTLESHRLAKARIRQKIAAATADDSKAERDGTD</sequence>
<evidence type="ECO:0000313" key="3">
    <source>
        <dbReference type="Proteomes" id="UP000466863"/>
    </source>
</evidence>
<name>A0A6A7ZK42_9PSED</name>
<evidence type="ECO:0000313" key="1">
    <source>
        <dbReference type="EMBL" id="MQU09608.1"/>
    </source>
</evidence>
<proteinExistence type="predicted"/>